<dbReference type="AlphaFoldDB" id="M5DUS4"/>
<name>M5DUS4_9GAMM</name>
<protein>
    <submittedName>
        <fullName evidence="1">Uncharacterized protein</fullName>
    </submittedName>
</protein>
<reference evidence="1 2" key="1">
    <citation type="journal article" date="2013" name="Genome Announc.">
        <title>Genome Sequence of Thalassolituus oleivorans MIL-1 (DSM 14913T).</title>
        <authorList>
            <person name="Golyshin P.N."/>
            <person name="Werner J."/>
            <person name="Chernikova T.N."/>
            <person name="Tran H."/>
            <person name="Ferrer M."/>
            <person name="Yakimov M.M."/>
            <person name="Teeling H."/>
            <person name="Golyshina O.V."/>
        </authorList>
    </citation>
    <scope>NUCLEOTIDE SEQUENCE [LARGE SCALE GENOMIC DNA]</scope>
    <source>
        <strain evidence="1 2">MIL-1</strain>
    </source>
</reference>
<proteinExistence type="predicted"/>
<keyword evidence="2" id="KW-1185">Reference proteome</keyword>
<dbReference type="HOGENOM" id="CLU_3206342_0_0_6"/>
<evidence type="ECO:0000313" key="1">
    <source>
        <dbReference type="EMBL" id="CCU73152.1"/>
    </source>
</evidence>
<dbReference type="EMBL" id="HF680312">
    <property type="protein sequence ID" value="CCU73152.1"/>
    <property type="molecule type" value="Genomic_DNA"/>
</dbReference>
<gene>
    <name evidence="1" type="ORF">TOL_2756</name>
</gene>
<accession>M5DUS4</accession>
<dbReference type="KEGG" id="tol:TOL_2756"/>
<sequence length="45" mass="5249">MILLQVEKPKRLILQSFNLKGDWNTAWENPIFQGEVQTAVNAMFE</sequence>
<organism evidence="1 2">
    <name type="scientific">Thalassolituus oleivorans MIL-1</name>
    <dbReference type="NCBI Taxonomy" id="1298593"/>
    <lineage>
        <taxon>Bacteria</taxon>
        <taxon>Pseudomonadati</taxon>
        <taxon>Pseudomonadota</taxon>
        <taxon>Gammaproteobacteria</taxon>
        <taxon>Oceanospirillales</taxon>
        <taxon>Oceanospirillaceae</taxon>
        <taxon>Thalassolituus</taxon>
    </lineage>
</organism>
<evidence type="ECO:0000313" key="2">
    <source>
        <dbReference type="Proteomes" id="UP000011866"/>
    </source>
</evidence>
<dbReference type="Proteomes" id="UP000011866">
    <property type="component" value="Chromosome"/>
</dbReference>